<keyword evidence="11" id="KW-0378">Hydrolase</keyword>
<dbReference type="GO" id="GO:0016787">
    <property type="term" value="F:hydrolase activity"/>
    <property type="evidence" value="ECO:0007669"/>
    <property type="project" value="UniProtKB-KW"/>
</dbReference>
<evidence type="ECO:0000256" key="3">
    <source>
        <dbReference type="ARBA" id="ARBA00022769"/>
    </source>
</evidence>
<evidence type="ECO:0000256" key="1">
    <source>
        <dbReference type="ARBA" id="ARBA00022490"/>
    </source>
</evidence>
<dbReference type="InterPro" id="IPR001943">
    <property type="entry name" value="UVR_dom"/>
</dbReference>
<keyword evidence="12" id="KW-1185">Reference proteome</keyword>
<dbReference type="PROSITE" id="PS50151">
    <property type="entry name" value="UVR"/>
    <property type="match status" value="1"/>
</dbReference>
<dbReference type="Gene3D" id="4.10.860.10">
    <property type="entry name" value="UVR domain"/>
    <property type="match status" value="1"/>
</dbReference>
<dbReference type="Pfam" id="PF08459">
    <property type="entry name" value="UvrC_RNaseH_dom"/>
    <property type="match status" value="1"/>
</dbReference>
<evidence type="ECO:0000256" key="6">
    <source>
        <dbReference type="HAMAP-Rule" id="MF_00203"/>
    </source>
</evidence>
<evidence type="ECO:0000259" key="9">
    <source>
        <dbReference type="PROSITE" id="PS50164"/>
    </source>
</evidence>
<dbReference type="InterPro" id="IPR047296">
    <property type="entry name" value="GIY-YIG_UvrC_Cho"/>
</dbReference>
<evidence type="ECO:0000313" key="11">
    <source>
        <dbReference type="EMBL" id="WRP18006.1"/>
    </source>
</evidence>
<feature type="region of interest" description="Disordered" evidence="7">
    <location>
        <begin position="516"/>
        <end position="542"/>
    </location>
</feature>
<dbReference type="InterPro" id="IPR003583">
    <property type="entry name" value="Hlx-hairpin-Hlx_DNA-bd_motif"/>
</dbReference>
<dbReference type="PROSITE" id="PS50165">
    <property type="entry name" value="UVRC"/>
    <property type="match status" value="1"/>
</dbReference>
<dbReference type="CDD" id="cd10434">
    <property type="entry name" value="GIY-YIG_UvrC_Cho"/>
    <property type="match status" value="1"/>
</dbReference>
<keyword evidence="4 6" id="KW-0267">Excision nuclease</keyword>
<dbReference type="InterPro" id="IPR004791">
    <property type="entry name" value="UvrC"/>
</dbReference>
<evidence type="ECO:0000256" key="7">
    <source>
        <dbReference type="SAM" id="MobiDB-lite"/>
    </source>
</evidence>
<evidence type="ECO:0000259" key="8">
    <source>
        <dbReference type="PROSITE" id="PS50151"/>
    </source>
</evidence>
<evidence type="ECO:0000256" key="5">
    <source>
        <dbReference type="ARBA" id="ARBA00023204"/>
    </source>
</evidence>
<dbReference type="RefSeq" id="WP_324717277.1">
    <property type="nucleotide sequence ID" value="NZ_CP141615.1"/>
</dbReference>
<comment type="similarity">
    <text evidence="6">Belongs to the UvrC family.</text>
</comment>
<sequence length="708" mass="79556">MVRLTRLTRHSRRETGEDLDGRHPGGGAPVGQAPATAAAPASAGLSLPEKLALLPARPGVYLMKNAAGEVIYVGKASSLRSRVRSYFQSSRTGNPRVDALVAEIADFEWIVTASAIEALVLESNLIKRYRPFYNVKLRDDKAYPYLKVTTDERYPRVLVVRRIKRDGARYFGPYTNSGAVRETMRFLRKLFPIRTCDLDLNGNRRYRLCLQYYIGRCLGPCAARTTEQEYRQMIDQVCLFLEGRQERLIPGLEAKMREAAARLEFERAARLRDQVQALRKVVEHQKVVAAGEDDQDVVAFARFGETVCAQVFYVRGGKLIGRDHFILESSEKVSDTEVMSSFVQQFYERAPNVPPSVTLQHPVEEPELLERWLTERRGARVRLVVPQRGDRRRLVEMAAENAALVLEELRSQAGRRAAERERGLAVLRDVLALDRLPRRIEAFDISNIQGTDAVASMVVMEDGEPKKSDYRRFKIRLAGGPNDFAMMKEAVHRRFSRGLKEREELKALRQRLEAAESRAPAAAASTQNGHAGGVLAPGQRAAESPEELRARLEKAEAEARFAVFPDLLLIDGGKGQLNAAREALRDLGLDEEVPAIGLAKRLEQIFVEDEPDPIELPRDSYALHLLQQIRDEAHRFAVGYHRKLRGERATHSALDDIPGVGPRRKKQLIEHFGSAKRVMEATLEELLAVPGLPRSVAERIHQGARPEA</sequence>
<reference evidence="11 12" key="1">
    <citation type="journal article" date="2024" name="Front. Microbiol.">
        <title>Novel thermophilic genera Geochorda gen. nov. and Carboxydochorda gen. nov. from the deep terrestrial subsurface reveal the ecophysiological diversity in the class Limnochordia.</title>
        <authorList>
            <person name="Karnachuk O.V."/>
            <person name="Lukina A.P."/>
            <person name="Avakyan M.R."/>
            <person name="Kadnikov V.V."/>
            <person name="Begmatov S."/>
            <person name="Beletsky A.V."/>
            <person name="Vlasova K.G."/>
            <person name="Novikov A.A."/>
            <person name="Shcherbakova V.A."/>
            <person name="Mardanov A.V."/>
            <person name="Ravin N.V."/>
        </authorList>
    </citation>
    <scope>NUCLEOTIDE SEQUENCE [LARGE SCALE GENOMIC DNA]</scope>
    <source>
        <strain evidence="11 12">L945</strain>
    </source>
</reference>
<dbReference type="SUPFAM" id="SSF47781">
    <property type="entry name" value="RuvA domain 2-like"/>
    <property type="match status" value="1"/>
</dbReference>
<dbReference type="SUPFAM" id="SSF46600">
    <property type="entry name" value="C-terminal UvrC-binding domain of UvrB"/>
    <property type="match status" value="1"/>
</dbReference>
<dbReference type="PANTHER" id="PTHR30562:SF1">
    <property type="entry name" value="UVRABC SYSTEM PROTEIN C"/>
    <property type="match status" value="1"/>
</dbReference>
<evidence type="ECO:0000313" key="12">
    <source>
        <dbReference type="Proteomes" id="UP001332192"/>
    </source>
</evidence>
<proteinExistence type="inferred from homology"/>
<dbReference type="Gene3D" id="1.10.150.20">
    <property type="entry name" value="5' to 3' exonuclease, C-terminal subdomain"/>
    <property type="match status" value="1"/>
</dbReference>
<keyword evidence="5 6" id="KW-0234">DNA repair</keyword>
<dbReference type="Pfam" id="PF01541">
    <property type="entry name" value="GIY-YIG"/>
    <property type="match status" value="1"/>
</dbReference>
<protein>
    <recommendedName>
        <fullName evidence="6">UvrABC system protein C</fullName>
        <shortName evidence="6">Protein UvrC</shortName>
    </recommendedName>
    <alternativeName>
        <fullName evidence="6">Excinuclease ABC subunit C</fullName>
    </alternativeName>
</protein>
<dbReference type="Pfam" id="PF22920">
    <property type="entry name" value="UvrC_RNaseH"/>
    <property type="match status" value="1"/>
</dbReference>
<dbReference type="InterPro" id="IPR036876">
    <property type="entry name" value="UVR_dom_sf"/>
</dbReference>
<feature type="compositionally biased region" description="Basic residues" evidence="7">
    <location>
        <begin position="1"/>
        <end position="12"/>
    </location>
</feature>
<evidence type="ECO:0000256" key="2">
    <source>
        <dbReference type="ARBA" id="ARBA00022763"/>
    </source>
</evidence>
<dbReference type="PROSITE" id="PS50164">
    <property type="entry name" value="GIY_YIG"/>
    <property type="match status" value="1"/>
</dbReference>
<dbReference type="InterPro" id="IPR035901">
    <property type="entry name" value="GIY-YIG_endonuc_sf"/>
</dbReference>
<feature type="domain" description="UVR" evidence="8">
    <location>
        <begin position="246"/>
        <end position="281"/>
    </location>
</feature>
<comment type="subunit">
    <text evidence="6">Interacts with UvrB in an incision complex.</text>
</comment>
<dbReference type="Gene3D" id="3.40.1440.10">
    <property type="entry name" value="GIY-YIG endonuclease"/>
    <property type="match status" value="1"/>
</dbReference>
<keyword evidence="1 6" id="KW-0963">Cytoplasm</keyword>
<keyword evidence="3 6" id="KW-0228">DNA excision</keyword>
<dbReference type="SMART" id="SM00278">
    <property type="entry name" value="HhH1"/>
    <property type="match status" value="2"/>
</dbReference>
<dbReference type="InterPro" id="IPR050066">
    <property type="entry name" value="UvrABC_protein_C"/>
</dbReference>
<evidence type="ECO:0000256" key="4">
    <source>
        <dbReference type="ARBA" id="ARBA00022881"/>
    </source>
</evidence>
<dbReference type="InterPro" id="IPR010994">
    <property type="entry name" value="RuvA_2-like"/>
</dbReference>
<dbReference type="NCBIfam" id="TIGR00194">
    <property type="entry name" value="uvrC"/>
    <property type="match status" value="1"/>
</dbReference>
<dbReference type="NCBIfam" id="NF001824">
    <property type="entry name" value="PRK00558.1-5"/>
    <property type="match status" value="1"/>
</dbReference>
<name>A0ABZ1BZ46_9FIRM</name>
<evidence type="ECO:0000259" key="10">
    <source>
        <dbReference type="PROSITE" id="PS50165"/>
    </source>
</evidence>
<keyword evidence="2 6" id="KW-0227">DNA damage</keyword>
<comment type="function">
    <text evidence="6">The UvrABC repair system catalyzes the recognition and processing of DNA lesions. UvrC both incises the 5' and 3' sides of the lesion. The N-terminal half is responsible for the 3' incision and the C-terminal half is responsible for the 5' incision.</text>
</comment>
<organism evidence="11 12">
    <name type="scientific">Carboxydichorda subterranea</name>
    <dbReference type="NCBI Taxonomy" id="3109565"/>
    <lineage>
        <taxon>Bacteria</taxon>
        <taxon>Bacillati</taxon>
        <taxon>Bacillota</taxon>
        <taxon>Limnochordia</taxon>
        <taxon>Limnochordales</taxon>
        <taxon>Geochordaceae</taxon>
        <taxon>Carboxydichorda</taxon>
    </lineage>
</organism>
<dbReference type="PANTHER" id="PTHR30562">
    <property type="entry name" value="UVRC/OXIDOREDUCTASE"/>
    <property type="match status" value="1"/>
</dbReference>
<dbReference type="Proteomes" id="UP001332192">
    <property type="component" value="Chromosome"/>
</dbReference>
<dbReference type="InterPro" id="IPR038476">
    <property type="entry name" value="UvrC_RNase_H_dom_sf"/>
</dbReference>
<feature type="domain" description="UvrC family homology region profile" evidence="10">
    <location>
        <begin position="297"/>
        <end position="584"/>
    </location>
</feature>
<dbReference type="Pfam" id="PF02151">
    <property type="entry name" value="UVR"/>
    <property type="match status" value="1"/>
</dbReference>
<dbReference type="HAMAP" id="MF_00203">
    <property type="entry name" value="UvrC"/>
    <property type="match status" value="1"/>
</dbReference>
<dbReference type="EMBL" id="CP141615">
    <property type="protein sequence ID" value="WRP18006.1"/>
    <property type="molecule type" value="Genomic_DNA"/>
</dbReference>
<feature type="domain" description="GIY-YIG" evidence="9">
    <location>
        <begin position="56"/>
        <end position="135"/>
    </location>
</feature>
<feature type="compositionally biased region" description="Basic and acidic residues" evidence="7">
    <location>
        <begin position="13"/>
        <end position="23"/>
    </location>
</feature>
<gene>
    <name evidence="6 11" type="primary">uvrC</name>
    <name evidence="11" type="ORF">U7230_03080</name>
</gene>
<dbReference type="Gene3D" id="3.30.420.340">
    <property type="entry name" value="UvrC, RNAse H endonuclease domain"/>
    <property type="match status" value="1"/>
</dbReference>
<comment type="subcellular location">
    <subcellularLocation>
        <location evidence="6">Cytoplasm</location>
    </subcellularLocation>
</comment>
<accession>A0ABZ1BZ46</accession>
<dbReference type="SUPFAM" id="SSF82771">
    <property type="entry name" value="GIY-YIG endonuclease"/>
    <property type="match status" value="1"/>
</dbReference>
<dbReference type="SMART" id="SM00465">
    <property type="entry name" value="GIYc"/>
    <property type="match status" value="1"/>
</dbReference>
<keyword evidence="6" id="KW-0742">SOS response</keyword>
<dbReference type="InterPro" id="IPR000305">
    <property type="entry name" value="GIY-YIG_endonuc"/>
</dbReference>
<feature type="region of interest" description="Disordered" evidence="7">
    <location>
        <begin position="1"/>
        <end position="35"/>
    </location>
</feature>
<dbReference type="InterPro" id="IPR001162">
    <property type="entry name" value="UvrC_RNase_H_dom"/>
</dbReference>
<dbReference type="Pfam" id="PF14520">
    <property type="entry name" value="HHH_5"/>
    <property type="match status" value="1"/>
</dbReference>